<dbReference type="Proteomes" id="UP000006038">
    <property type="component" value="Chromosome 11"/>
</dbReference>
<reference evidence="1" key="2">
    <citation type="submission" date="2013-04" db="UniProtKB">
        <authorList>
            <consortium name="EnsemblPlants"/>
        </authorList>
    </citation>
    <scope>IDENTIFICATION</scope>
</reference>
<proteinExistence type="predicted"/>
<dbReference type="Gramene" id="OB11G27910.1">
    <property type="protein sequence ID" value="OB11G27910.1"/>
    <property type="gene ID" value="OB11G27910"/>
</dbReference>
<evidence type="ECO:0000313" key="1">
    <source>
        <dbReference type="EnsemblPlants" id="OB11G27910.1"/>
    </source>
</evidence>
<dbReference type="AlphaFoldDB" id="J3NAF5"/>
<name>J3NAF5_ORYBR</name>
<organism evidence="1">
    <name type="scientific">Oryza brachyantha</name>
    <name type="common">malo sina</name>
    <dbReference type="NCBI Taxonomy" id="4533"/>
    <lineage>
        <taxon>Eukaryota</taxon>
        <taxon>Viridiplantae</taxon>
        <taxon>Streptophyta</taxon>
        <taxon>Embryophyta</taxon>
        <taxon>Tracheophyta</taxon>
        <taxon>Spermatophyta</taxon>
        <taxon>Magnoliopsida</taxon>
        <taxon>Liliopsida</taxon>
        <taxon>Poales</taxon>
        <taxon>Poaceae</taxon>
        <taxon>BOP clade</taxon>
        <taxon>Oryzoideae</taxon>
        <taxon>Oryzeae</taxon>
        <taxon>Oryzinae</taxon>
        <taxon>Oryza</taxon>
    </lineage>
</organism>
<evidence type="ECO:0000313" key="2">
    <source>
        <dbReference type="Proteomes" id="UP000006038"/>
    </source>
</evidence>
<keyword evidence="2" id="KW-1185">Reference proteome</keyword>
<reference evidence="1" key="1">
    <citation type="journal article" date="2013" name="Nat. Commun.">
        <title>Whole-genome sequencing of Oryza brachyantha reveals mechanisms underlying Oryza genome evolution.</title>
        <authorList>
            <person name="Chen J."/>
            <person name="Huang Q."/>
            <person name="Gao D."/>
            <person name="Wang J."/>
            <person name="Lang Y."/>
            <person name="Liu T."/>
            <person name="Li B."/>
            <person name="Bai Z."/>
            <person name="Luis Goicoechea J."/>
            <person name="Liang C."/>
            <person name="Chen C."/>
            <person name="Zhang W."/>
            <person name="Sun S."/>
            <person name="Liao Y."/>
            <person name="Zhang X."/>
            <person name="Yang L."/>
            <person name="Song C."/>
            <person name="Wang M."/>
            <person name="Shi J."/>
            <person name="Liu G."/>
            <person name="Liu J."/>
            <person name="Zhou H."/>
            <person name="Zhou W."/>
            <person name="Yu Q."/>
            <person name="An N."/>
            <person name="Chen Y."/>
            <person name="Cai Q."/>
            <person name="Wang B."/>
            <person name="Liu B."/>
            <person name="Min J."/>
            <person name="Huang Y."/>
            <person name="Wu H."/>
            <person name="Li Z."/>
            <person name="Zhang Y."/>
            <person name="Yin Y."/>
            <person name="Song W."/>
            <person name="Jiang J."/>
            <person name="Jackson S.A."/>
            <person name="Wing R.A."/>
            <person name="Wang J."/>
            <person name="Chen M."/>
        </authorList>
    </citation>
    <scope>NUCLEOTIDE SEQUENCE [LARGE SCALE GENOMIC DNA]</scope>
    <source>
        <strain evidence="1">cv. IRGC 101232</strain>
    </source>
</reference>
<accession>J3NAF5</accession>
<sequence length="54" mass="5889">MAAYVLPTSGPGKASDPYVSEKKLAREELARDGELACMRQIKGEIVMGWHRVAA</sequence>
<protein>
    <submittedName>
        <fullName evidence="1">Uncharacterized protein</fullName>
    </submittedName>
</protein>
<dbReference type="EnsemblPlants" id="OB11G27910.1">
    <property type="protein sequence ID" value="OB11G27910.1"/>
    <property type="gene ID" value="OB11G27910"/>
</dbReference>
<dbReference type="HOGENOM" id="CLU_3053564_0_0_1"/>